<evidence type="ECO:0000256" key="1">
    <source>
        <dbReference type="ARBA" id="ARBA00000375"/>
    </source>
</evidence>
<evidence type="ECO:0000256" key="6">
    <source>
        <dbReference type="ARBA" id="ARBA00022801"/>
    </source>
</evidence>
<reference evidence="12 13" key="1">
    <citation type="submission" date="2018-02" db="EMBL/GenBank/DDBJ databases">
        <title>The genomes of Aspergillus section Nigri reveals drivers in fungal speciation.</title>
        <authorList>
            <consortium name="DOE Joint Genome Institute"/>
            <person name="Vesth T.C."/>
            <person name="Nybo J."/>
            <person name="Theobald S."/>
            <person name="Brandl J."/>
            <person name="Frisvad J.C."/>
            <person name="Nielsen K.F."/>
            <person name="Lyhne E.K."/>
            <person name="Kogle M.E."/>
            <person name="Kuo A."/>
            <person name="Riley R."/>
            <person name="Clum A."/>
            <person name="Nolan M."/>
            <person name="Lipzen A."/>
            <person name="Salamov A."/>
            <person name="Henrissat B."/>
            <person name="Wiebenga A."/>
            <person name="De vries R.P."/>
            <person name="Grigoriev I.V."/>
            <person name="Mortensen U.H."/>
            <person name="Andersen M.R."/>
            <person name="Baker S.E."/>
        </authorList>
    </citation>
    <scope>NUCLEOTIDE SEQUENCE [LARGE SCALE GENOMIC DNA]</scope>
    <source>
        <strain evidence="12 13">CBS 707.79</strain>
    </source>
</reference>
<dbReference type="InterPro" id="IPR006710">
    <property type="entry name" value="Glyco_hydro_43"/>
</dbReference>
<evidence type="ECO:0000256" key="10">
    <source>
        <dbReference type="PIRSR" id="PIRSR606710-2"/>
    </source>
</evidence>
<sequence length="400" mass="43862">MLHTVITFVCFLLYAVNAIPTTTTTSTTTDADVHINHTSFSQTTTYPLPNLGNVAAHDPNIVEYDGYFYLFKGGVHIPIHKARTLDGPWEQIGTVLEESSVITKQNRSRPWAPTTVEWNKRFYCLYAISESGSRNSAIGVASADSPDAGNWTDHGALVNTGDGDLADIHPYTISNAIDASFITDQKTGEPHLLFGSYWHGIFSVPLANDLLSVKTPKQPNATNLAYVPKEKVKPIEGSFMAYNAPYYYLWFAHGKCCHFDLEDFPPMGDEYSIRVGRSKDVTGPFVDKDGKDLLEGGGTVVYGSNHGVVYAPGGIGILTGSDNDADVLYFHYLNTTIGFAQDDAQLGWNYLHYVNGWPVAIEGRTSLNATSESSGRSTRPNFTLNSLALLFIGSFLWLCS</sequence>
<comment type="pathway">
    <text evidence="2 8">Glycan metabolism; L-arabinan degradation.</text>
</comment>
<feature type="active site" description="Proton donor" evidence="9">
    <location>
        <position position="236"/>
    </location>
</feature>
<gene>
    <name evidence="12" type="ORF">BO71DRAFT_345222</name>
</gene>
<name>A0A319DL36_9EURO</name>
<evidence type="ECO:0000256" key="7">
    <source>
        <dbReference type="ARBA" id="ARBA00023295"/>
    </source>
</evidence>
<keyword evidence="5 11" id="KW-0732">Signal</keyword>
<dbReference type="STRING" id="1448320.A0A319DL36"/>
<dbReference type="Gene3D" id="2.115.10.20">
    <property type="entry name" value="Glycosyl hydrolase domain, family 43"/>
    <property type="match status" value="1"/>
</dbReference>
<comment type="catalytic activity">
    <reaction evidence="1 8">
        <text>Endohydrolysis of (1-&gt;5)-alpha-arabinofuranosidic linkages in (1-&gt;5)-arabinans.</text>
        <dbReference type="EC" id="3.2.1.99"/>
    </reaction>
</comment>
<dbReference type="SUPFAM" id="SSF75005">
    <property type="entry name" value="Arabinanase/levansucrase/invertase"/>
    <property type="match status" value="1"/>
</dbReference>
<dbReference type="PIRSF" id="PIRSF026534">
    <property type="entry name" value="Endo_alpha-L-arabinosidase"/>
    <property type="match status" value="1"/>
</dbReference>
<organism evidence="12 13">
    <name type="scientific">Aspergillus ellipticus CBS 707.79</name>
    <dbReference type="NCBI Taxonomy" id="1448320"/>
    <lineage>
        <taxon>Eukaryota</taxon>
        <taxon>Fungi</taxon>
        <taxon>Dikarya</taxon>
        <taxon>Ascomycota</taxon>
        <taxon>Pezizomycotina</taxon>
        <taxon>Eurotiomycetes</taxon>
        <taxon>Eurotiomycetidae</taxon>
        <taxon>Eurotiales</taxon>
        <taxon>Aspergillaceae</taxon>
        <taxon>Aspergillus</taxon>
        <taxon>Aspergillus subgen. Circumdati</taxon>
    </lineage>
</organism>
<dbReference type="CDD" id="cd18831">
    <property type="entry name" value="GH43_AnAbnA-like"/>
    <property type="match status" value="1"/>
</dbReference>
<dbReference type="OrthoDB" id="195678at2759"/>
<feature type="site" description="Important for catalytic activity, responsible for pKa modulation of the active site Glu and correct orientation of both the proton donor and substrate" evidence="10">
    <location>
        <position position="178"/>
    </location>
</feature>
<evidence type="ECO:0000256" key="9">
    <source>
        <dbReference type="PIRSR" id="PIRSR606710-1"/>
    </source>
</evidence>
<dbReference type="GO" id="GO:0031222">
    <property type="term" value="P:arabinan catabolic process"/>
    <property type="evidence" value="ECO:0007669"/>
    <property type="project" value="UniProtKB-UniPathway"/>
</dbReference>
<dbReference type="EC" id="3.2.1.99" evidence="4 8"/>
<feature type="active site" description="Proton acceptor" evidence="9">
    <location>
        <position position="58"/>
    </location>
</feature>
<keyword evidence="13" id="KW-1185">Reference proteome</keyword>
<evidence type="ECO:0000256" key="11">
    <source>
        <dbReference type="SAM" id="SignalP"/>
    </source>
</evidence>
<evidence type="ECO:0000256" key="2">
    <source>
        <dbReference type="ARBA" id="ARBA00004834"/>
    </source>
</evidence>
<protein>
    <recommendedName>
        <fullName evidence="4 8">Arabinan endo-1,5-alpha-L-arabinosidase</fullName>
        <ecNumber evidence="4 8">3.2.1.99</ecNumber>
    </recommendedName>
</protein>
<evidence type="ECO:0000256" key="3">
    <source>
        <dbReference type="ARBA" id="ARBA00009865"/>
    </source>
</evidence>
<dbReference type="Pfam" id="PF04616">
    <property type="entry name" value="Glyco_hydro_43"/>
    <property type="match status" value="1"/>
</dbReference>
<evidence type="ECO:0000256" key="8">
    <source>
        <dbReference type="PIRNR" id="PIRNR026534"/>
    </source>
</evidence>
<proteinExistence type="inferred from homology"/>
<dbReference type="InterPro" id="IPR016840">
    <property type="entry name" value="Glyco_hydro_43_endo_a_Ara-ase"/>
</dbReference>
<dbReference type="PANTHER" id="PTHR43301">
    <property type="entry name" value="ARABINAN ENDO-1,5-ALPHA-L-ARABINOSIDASE"/>
    <property type="match status" value="1"/>
</dbReference>
<dbReference type="InterPro" id="IPR050727">
    <property type="entry name" value="GH43_arabinanases"/>
</dbReference>
<evidence type="ECO:0000313" key="12">
    <source>
        <dbReference type="EMBL" id="PYH98265.1"/>
    </source>
</evidence>
<dbReference type="PANTHER" id="PTHR43301:SF5">
    <property type="entry name" value="ARABINAN ENDO-1,5-ALPHA-L-ARABINOSIDASE D-RELATED"/>
    <property type="match status" value="1"/>
</dbReference>
<dbReference type="AlphaFoldDB" id="A0A319DL36"/>
<dbReference type="InterPro" id="IPR023296">
    <property type="entry name" value="Glyco_hydro_beta-prop_sf"/>
</dbReference>
<keyword evidence="7 8" id="KW-0326">Glycosidase</keyword>
<dbReference type="UniPathway" id="UPA00667"/>
<evidence type="ECO:0000256" key="4">
    <source>
        <dbReference type="ARBA" id="ARBA00012586"/>
    </source>
</evidence>
<evidence type="ECO:0000256" key="5">
    <source>
        <dbReference type="ARBA" id="ARBA00022729"/>
    </source>
</evidence>
<feature type="chain" id="PRO_5016234451" description="Arabinan endo-1,5-alpha-L-arabinosidase" evidence="11">
    <location>
        <begin position="19"/>
        <end position="400"/>
    </location>
</feature>
<dbReference type="EMBL" id="KZ825813">
    <property type="protein sequence ID" value="PYH98265.1"/>
    <property type="molecule type" value="Genomic_DNA"/>
</dbReference>
<dbReference type="GO" id="GO:0046558">
    <property type="term" value="F:arabinan endo-1,5-alpha-L-arabinosidase activity"/>
    <property type="evidence" value="ECO:0007669"/>
    <property type="project" value="UniProtKB-EC"/>
</dbReference>
<keyword evidence="6 8" id="KW-0378">Hydrolase</keyword>
<dbReference type="Proteomes" id="UP000247810">
    <property type="component" value="Unassembled WGS sequence"/>
</dbReference>
<feature type="signal peptide" evidence="11">
    <location>
        <begin position="1"/>
        <end position="18"/>
    </location>
</feature>
<comment type="similarity">
    <text evidence="3 8">Belongs to the glycosyl hydrolase 43 family.</text>
</comment>
<evidence type="ECO:0000313" key="13">
    <source>
        <dbReference type="Proteomes" id="UP000247810"/>
    </source>
</evidence>
<accession>A0A319DL36</accession>
<dbReference type="VEuPathDB" id="FungiDB:BO71DRAFT_345222"/>